<dbReference type="EMBL" id="AUZY01004599">
    <property type="protein sequence ID" value="EQD62502.1"/>
    <property type="molecule type" value="Genomic_DNA"/>
</dbReference>
<feature type="domain" description="ABC transporter type 1 GsiC-like N-terminal" evidence="5">
    <location>
        <begin position="5"/>
        <end position="76"/>
    </location>
</feature>
<evidence type="ECO:0000256" key="2">
    <source>
        <dbReference type="ARBA" id="ARBA00022448"/>
    </source>
</evidence>
<evidence type="ECO:0000256" key="3">
    <source>
        <dbReference type="ARBA" id="ARBA00022475"/>
    </source>
</evidence>
<reference evidence="6" key="1">
    <citation type="submission" date="2013-08" db="EMBL/GenBank/DDBJ databases">
        <authorList>
            <person name="Mendez C."/>
            <person name="Richter M."/>
            <person name="Ferrer M."/>
            <person name="Sanchez J."/>
        </authorList>
    </citation>
    <scope>NUCLEOTIDE SEQUENCE</scope>
</reference>
<feature type="non-terminal residue" evidence="6">
    <location>
        <position position="83"/>
    </location>
</feature>
<comment type="caution">
    <text evidence="6">The sequence shown here is derived from an EMBL/GenBank/DDBJ whole genome shotgun (WGS) entry which is preliminary data.</text>
</comment>
<dbReference type="InterPro" id="IPR045621">
    <property type="entry name" value="BPD_transp_1_N"/>
</dbReference>
<name>T1AY78_9ZZZZ</name>
<protein>
    <submittedName>
        <fullName evidence="6">Oligopeptide transport system permease protein OppB</fullName>
    </submittedName>
</protein>
<comment type="subcellular location">
    <subcellularLocation>
        <location evidence="1">Cell membrane</location>
        <topology evidence="1">Multi-pass membrane protein</topology>
    </subcellularLocation>
</comment>
<accession>T1AY78</accession>
<proteinExistence type="predicted"/>
<reference evidence="6" key="2">
    <citation type="journal article" date="2014" name="ISME J.">
        <title>Microbial stratification in low pH oxic and suboxic macroscopic growths along an acid mine drainage.</title>
        <authorList>
            <person name="Mendez-Garcia C."/>
            <person name="Mesa V."/>
            <person name="Sprenger R.R."/>
            <person name="Richter M."/>
            <person name="Diez M.S."/>
            <person name="Solano J."/>
            <person name="Bargiela R."/>
            <person name="Golyshina O.V."/>
            <person name="Manteca A."/>
            <person name="Ramos J.L."/>
            <person name="Gallego J.R."/>
            <person name="Llorente I."/>
            <person name="Martins Dos Santos V.A."/>
            <person name="Jensen O.N."/>
            <person name="Pelaez A.I."/>
            <person name="Sanchez J."/>
            <person name="Ferrer M."/>
        </authorList>
    </citation>
    <scope>NUCLEOTIDE SEQUENCE</scope>
</reference>
<keyword evidence="4" id="KW-0472">Membrane</keyword>
<dbReference type="PANTHER" id="PTHR43163:SF6">
    <property type="entry name" value="DIPEPTIDE TRANSPORT SYSTEM PERMEASE PROTEIN DPPB-RELATED"/>
    <property type="match status" value="1"/>
</dbReference>
<dbReference type="GO" id="GO:0005886">
    <property type="term" value="C:plasma membrane"/>
    <property type="evidence" value="ECO:0007669"/>
    <property type="project" value="UniProtKB-SubCell"/>
</dbReference>
<gene>
    <name evidence="6" type="ORF">B1B_07225</name>
</gene>
<keyword evidence="3" id="KW-1003">Cell membrane</keyword>
<dbReference type="AlphaFoldDB" id="T1AY78"/>
<dbReference type="PANTHER" id="PTHR43163">
    <property type="entry name" value="DIPEPTIDE TRANSPORT SYSTEM PERMEASE PROTEIN DPPB-RELATED"/>
    <property type="match status" value="1"/>
</dbReference>
<evidence type="ECO:0000313" key="6">
    <source>
        <dbReference type="EMBL" id="EQD62502.1"/>
    </source>
</evidence>
<feature type="transmembrane region" description="Helical" evidence="4">
    <location>
        <begin position="12"/>
        <end position="30"/>
    </location>
</feature>
<keyword evidence="2" id="KW-0813">Transport</keyword>
<dbReference type="Pfam" id="PF19300">
    <property type="entry name" value="BPD_transp_1_N"/>
    <property type="match status" value="1"/>
</dbReference>
<evidence type="ECO:0000259" key="5">
    <source>
        <dbReference type="Pfam" id="PF19300"/>
    </source>
</evidence>
<evidence type="ECO:0000256" key="1">
    <source>
        <dbReference type="ARBA" id="ARBA00004651"/>
    </source>
</evidence>
<keyword evidence="4" id="KW-1133">Transmembrane helix</keyword>
<keyword evidence="4" id="KW-0812">Transmembrane</keyword>
<organism evidence="6">
    <name type="scientific">mine drainage metagenome</name>
    <dbReference type="NCBI Taxonomy" id="410659"/>
    <lineage>
        <taxon>unclassified sequences</taxon>
        <taxon>metagenomes</taxon>
        <taxon>ecological metagenomes</taxon>
    </lineage>
</organism>
<evidence type="ECO:0000256" key="4">
    <source>
        <dbReference type="SAM" id="Phobius"/>
    </source>
</evidence>
<sequence length="83" mass="9449">MAALIRYTLKRLLGAIPTMLVIITLSFFLLRAAPGGPFDMQRAVPPQVKLNLERMYHLNLPLWQQYLDYLGSILRGDFGPSFV</sequence>